<feature type="chain" id="PRO_5045245391" evidence="1">
    <location>
        <begin position="20"/>
        <end position="226"/>
    </location>
</feature>
<comment type="caution">
    <text evidence="2">The sequence shown here is derived from an EMBL/GenBank/DDBJ whole genome shotgun (WGS) entry which is preliminary data.</text>
</comment>
<proteinExistence type="predicted"/>
<dbReference type="EMBL" id="JASNQZ010000015">
    <property type="protein sequence ID" value="KAL0946991.1"/>
    <property type="molecule type" value="Genomic_DNA"/>
</dbReference>
<evidence type="ECO:0000313" key="3">
    <source>
        <dbReference type="Proteomes" id="UP001556367"/>
    </source>
</evidence>
<accession>A0ABR3IUT6</accession>
<sequence>MRLSLLFMTIALSVVPSLSSPIEASTNVEALGNAGELTYSSELFARDRPYDDGADKTCNVPASKLPLWIWTADTDAKGNQNVGWRYFRRTITSRPGKVAKWARISITLDNIYTLVVNGKTIATDQSFRNIESYYIPNLHPTTNLFAVRGYNNGGPGGLIAKIDIFYADNTRDVIRTDTTWKVCADRQLDKTYFQQTLDDSKWEFATDVTRNFGTKITENFQYLINA</sequence>
<keyword evidence="3" id="KW-1185">Reference proteome</keyword>
<gene>
    <name evidence="2" type="ORF">HGRIS_013137</name>
</gene>
<name>A0ABR3IUT6_9AGAR</name>
<dbReference type="Proteomes" id="UP001556367">
    <property type="component" value="Unassembled WGS sequence"/>
</dbReference>
<keyword evidence="1" id="KW-0732">Signal</keyword>
<evidence type="ECO:0000256" key="1">
    <source>
        <dbReference type="SAM" id="SignalP"/>
    </source>
</evidence>
<feature type="signal peptide" evidence="1">
    <location>
        <begin position="1"/>
        <end position="19"/>
    </location>
</feature>
<organism evidence="2 3">
    <name type="scientific">Hohenbuehelia grisea</name>
    <dbReference type="NCBI Taxonomy" id="104357"/>
    <lineage>
        <taxon>Eukaryota</taxon>
        <taxon>Fungi</taxon>
        <taxon>Dikarya</taxon>
        <taxon>Basidiomycota</taxon>
        <taxon>Agaricomycotina</taxon>
        <taxon>Agaricomycetes</taxon>
        <taxon>Agaricomycetidae</taxon>
        <taxon>Agaricales</taxon>
        <taxon>Pleurotineae</taxon>
        <taxon>Pleurotaceae</taxon>
        <taxon>Hohenbuehelia</taxon>
    </lineage>
</organism>
<dbReference type="Gene3D" id="2.60.120.260">
    <property type="entry name" value="Galactose-binding domain-like"/>
    <property type="match status" value="1"/>
</dbReference>
<reference evidence="3" key="1">
    <citation type="submission" date="2024-06" db="EMBL/GenBank/DDBJ databases">
        <title>Multi-omics analyses provide insights into the biosynthesis of the anticancer antibiotic pleurotin in Hohenbuehelia grisea.</title>
        <authorList>
            <person name="Weaver J.A."/>
            <person name="Alberti F."/>
        </authorList>
    </citation>
    <scope>NUCLEOTIDE SEQUENCE [LARGE SCALE GENOMIC DNA]</scope>
    <source>
        <strain evidence="3">T-177</strain>
    </source>
</reference>
<evidence type="ECO:0000313" key="2">
    <source>
        <dbReference type="EMBL" id="KAL0946991.1"/>
    </source>
</evidence>
<protein>
    <submittedName>
        <fullName evidence="2">Uncharacterized protein</fullName>
    </submittedName>
</protein>